<organism evidence="1 2">
    <name type="scientific">Leptospira hartskeerlii</name>
    <dbReference type="NCBI Taxonomy" id="2023177"/>
    <lineage>
        <taxon>Bacteria</taxon>
        <taxon>Pseudomonadati</taxon>
        <taxon>Spirochaetota</taxon>
        <taxon>Spirochaetia</taxon>
        <taxon>Leptospirales</taxon>
        <taxon>Leptospiraceae</taxon>
        <taxon>Leptospira</taxon>
    </lineage>
</organism>
<dbReference type="EMBL" id="NPDN01000006">
    <property type="protein sequence ID" value="PJZ25227.1"/>
    <property type="molecule type" value="Genomic_DNA"/>
</dbReference>
<name>A0A2M9XC03_9LEPT</name>
<evidence type="ECO:0000313" key="1">
    <source>
        <dbReference type="EMBL" id="PJZ25227.1"/>
    </source>
</evidence>
<dbReference type="Proteomes" id="UP000232196">
    <property type="component" value="Unassembled WGS sequence"/>
</dbReference>
<sequence length="364" mass="43478">MKKNTFLLLPLLVLLISLGLDRLFTLEFFQYYYSNTLSHLNFISKEDLYFDLKEYLKKDPSARKKTLVFFGNSRALLLPTRELEKKHPDWMLYNFSVPGGSPDYFLYWIERFKSDGTRPDFVLLDQSLEIYNKTPVLALDEVLIYGLSPEFFFRHWTRYSREELSVFISKHLFHTYRDRPKFWRIWERMQNSSALAKVYEAAVQKVLTMLKEDRGSTPRDLVKQKHTDEQLFQASEMDFSSYLKPYTFHTNMFEMQKDSIHILRESNVPYATIWVKVARPYFNLYMTRKVETSEGLKTPMEVWKPIVEKFNQETGTAFWNMNEDPNYNCEEFADPGHMSPNCFPVFGDYIFKKLEETFPKTQIK</sequence>
<evidence type="ECO:0000313" key="2">
    <source>
        <dbReference type="Proteomes" id="UP000232196"/>
    </source>
</evidence>
<dbReference type="RefSeq" id="WP_100707294.1">
    <property type="nucleotide sequence ID" value="NZ_NPDL01000005.1"/>
</dbReference>
<dbReference type="OrthoDB" id="316991at2"/>
<accession>A0A2M9XC03</accession>
<proteinExistence type="predicted"/>
<dbReference type="AlphaFoldDB" id="A0A2M9XC03"/>
<evidence type="ECO:0008006" key="3">
    <source>
        <dbReference type="Google" id="ProtNLM"/>
    </source>
</evidence>
<gene>
    <name evidence="1" type="ORF">CH357_13570</name>
</gene>
<dbReference type="InterPro" id="IPR011468">
    <property type="entry name" value="DUF1574"/>
</dbReference>
<keyword evidence="2" id="KW-1185">Reference proteome</keyword>
<protein>
    <recommendedName>
        <fullName evidence="3">DUF1574 domain-containing protein</fullName>
    </recommendedName>
</protein>
<comment type="caution">
    <text evidence="1">The sequence shown here is derived from an EMBL/GenBank/DDBJ whole genome shotgun (WGS) entry which is preliminary data.</text>
</comment>
<reference evidence="1 2" key="1">
    <citation type="submission" date="2017-07" db="EMBL/GenBank/DDBJ databases">
        <title>Leptospira spp. isolated from tropical soils.</title>
        <authorList>
            <person name="Thibeaux R."/>
            <person name="Iraola G."/>
            <person name="Ferres I."/>
            <person name="Bierque E."/>
            <person name="Girault D."/>
            <person name="Soupe-Gilbert M.-E."/>
            <person name="Picardeau M."/>
            <person name="Goarant C."/>
        </authorList>
    </citation>
    <scope>NUCLEOTIDE SEQUENCE [LARGE SCALE GENOMIC DNA]</scope>
    <source>
        <strain evidence="1 2">MCA1-C-A1</strain>
    </source>
</reference>
<dbReference type="Pfam" id="PF07611">
    <property type="entry name" value="DUF1574"/>
    <property type="match status" value="1"/>
</dbReference>